<dbReference type="RefSeq" id="WP_112374551.1">
    <property type="nucleotide sequence ID" value="NZ_CP069793.1"/>
</dbReference>
<evidence type="ECO:0000313" key="1">
    <source>
        <dbReference type="EMBL" id="SPZ85502.1"/>
    </source>
</evidence>
<organism evidence="1 2">
    <name type="scientific">Sphingobacterium multivorum</name>
    <dbReference type="NCBI Taxonomy" id="28454"/>
    <lineage>
        <taxon>Bacteria</taxon>
        <taxon>Pseudomonadati</taxon>
        <taxon>Bacteroidota</taxon>
        <taxon>Sphingobacteriia</taxon>
        <taxon>Sphingobacteriales</taxon>
        <taxon>Sphingobacteriaceae</taxon>
        <taxon>Sphingobacterium</taxon>
    </lineage>
</organism>
<dbReference type="Proteomes" id="UP000251241">
    <property type="component" value="Unassembled WGS sequence"/>
</dbReference>
<reference evidence="1 2" key="1">
    <citation type="submission" date="2018-06" db="EMBL/GenBank/DDBJ databases">
        <authorList>
            <consortium name="Pathogen Informatics"/>
            <person name="Doyle S."/>
        </authorList>
    </citation>
    <scope>NUCLEOTIDE SEQUENCE [LARGE SCALE GENOMIC DNA]</scope>
    <source>
        <strain evidence="1 2">NCTC11343</strain>
    </source>
</reference>
<dbReference type="GeneID" id="97181157"/>
<sequence>MCKYYIFFLFLFLSRLSSAQRLHAVYEYIPSAMATFKEAVYYDGTVKIAVRDSMPIRKQELNKDADDEEVASSFSITIGSGKRYNRVVIHQNKTDQQLETRSIQGVNYLVTDKFPALVWNTDYTDVDTLGKHVCHKATASYRGTTLVAYYTNDIPVPVGPSKFGGLPGLIVMLYNESANPNYWYLKEVNYPYTGDIPVNDKYIQSLPKLSLEEFVKKDDQFNEEQMRIMYSKMPMMEGVSVEKQKVRGSVEQVYEWEHQ</sequence>
<dbReference type="AlphaFoldDB" id="A0A2X2ITD1"/>
<dbReference type="NCBIfam" id="TIGR01200">
    <property type="entry name" value="GLPGLI"/>
    <property type="match status" value="1"/>
</dbReference>
<proteinExistence type="predicted"/>
<dbReference type="EMBL" id="UAUU01000008">
    <property type="protein sequence ID" value="SPZ85502.1"/>
    <property type="molecule type" value="Genomic_DNA"/>
</dbReference>
<name>A0A2X2ITD1_SPHMU</name>
<evidence type="ECO:0000313" key="2">
    <source>
        <dbReference type="Proteomes" id="UP000251241"/>
    </source>
</evidence>
<protein>
    <submittedName>
        <fullName evidence="1">GLPGLI family protein</fullName>
    </submittedName>
</protein>
<accession>A0A2X2ITD1</accession>
<dbReference type="InterPro" id="IPR005901">
    <property type="entry name" value="GLPGLI"/>
</dbReference>
<gene>
    <name evidence="1" type="ORF">NCTC11343_02064</name>
</gene>
<dbReference type="Pfam" id="PF09697">
    <property type="entry name" value="Porph_ging"/>
    <property type="match status" value="1"/>
</dbReference>